<proteinExistence type="predicted"/>
<protein>
    <submittedName>
        <fullName evidence="2">CzcE family metal-binding protein</fullName>
    </submittedName>
</protein>
<dbReference type="EMBL" id="JADJNC010000002">
    <property type="protein sequence ID" value="MBK7421679.1"/>
    <property type="molecule type" value="Genomic_DNA"/>
</dbReference>
<evidence type="ECO:0000256" key="1">
    <source>
        <dbReference type="SAM" id="SignalP"/>
    </source>
</evidence>
<name>A0A9D7FC92_9RHOO</name>
<reference evidence="2" key="1">
    <citation type="submission" date="2020-10" db="EMBL/GenBank/DDBJ databases">
        <title>Connecting structure to function with the recovery of over 1000 high-quality activated sludge metagenome-assembled genomes encoding full-length rRNA genes using long-read sequencing.</title>
        <authorList>
            <person name="Singleton C.M."/>
            <person name="Petriglieri F."/>
            <person name="Kristensen J.M."/>
            <person name="Kirkegaard R.H."/>
            <person name="Michaelsen T.Y."/>
            <person name="Andersen M.H."/>
            <person name="Karst S.M."/>
            <person name="Dueholm M.S."/>
            <person name="Nielsen P.H."/>
            <person name="Albertsen M."/>
        </authorList>
    </citation>
    <scope>NUCLEOTIDE SEQUENCE</scope>
    <source>
        <strain evidence="2">EsbW_18-Q3-R4-48_MAXAC.044</strain>
    </source>
</reference>
<dbReference type="Proteomes" id="UP000886602">
    <property type="component" value="Unassembled WGS sequence"/>
</dbReference>
<dbReference type="InterPro" id="IPR038674">
    <property type="entry name" value="CzcE_sf"/>
</dbReference>
<feature type="chain" id="PRO_5038789237" evidence="1">
    <location>
        <begin position="25"/>
        <end position="133"/>
    </location>
</feature>
<comment type="caution">
    <text evidence="2">The sequence shown here is derived from an EMBL/GenBank/DDBJ whole genome shotgun (WGS) entry which is preliminary data.</text>
</comment>
<dbReference type="InterPro" id="IPR031560">
    <property type="entry name" value="CzcE"/>
</dbReference>
<dbReference type="Pfam" id="PF16986">
    <property type="entry name" value="CzcE"/>
    <property type="match status" value="1"/>
</dbReference>
<sequence>MKTNFTQLALVAALSLTGATAVLADNLTYDASPEQQQLRWFRQVQESKSQPTANQLAPYGYVSTGTVARAVNVDRSTKYLNVTRLETVKVNVDGKSFIWMFDTLGTNAFPLSKIVSGTEGVTVYVAENPSYRP</sequence>
<accession>A0A9D7FC92</accession>
<dbReference type="Gene3D" id="2.60.40.2280">
    <property type="entry name" value="Heavy-metal resistance protein CzcE"/>
    <property type="match status" value="1"/>
</dbReference>
<dbReference type="AlphaFoldDB" id="A0A9D7FC92"/>
<organism evidence="2 3">
    <name type="scientific">Candidatus Propionivibrio dominans</name>
    <dbReference type="NCBI Taxonomy" id="2954373"/>
    <lineage>
        <taxon>Bacteria</taxon>
        <taxon>Pseudomonadati</taxon>
        <taxon>Pseudomonadota</taxon>
        <taxon>Betaproteobacteria</taxon>
        <taxon>Rhodocyclales</taxon>
        <taxon>Rhodocyclaceae</taxon>
        <taxon>Propionivibrio</taxon>
    </lineage>
</organism>
<keyword evidence="1" id="KW-0732">Signal</keyword>
<evidence type="ECO:0000313" key="3">
    <source>
        <dbReference type="Proteomes" id="UP000886602"/>
    </source>
</evidence>
<evidence type="ECO:0000313" key="2">
    <source>
        <dbReference type="EMBL" id="MBK7421679.1"/>
    </source>
</evidence>
<feature type="signal peptide" evidence="1">
    <location>
        <begin position="1"/>
        <end position="24"/>
    </location>
</feature>
<gene>
    <name evidence="2" type="ORF">IPJ48_00490</name>
</gene>